<organism evidence="5 6">
    <name type="scientific">Dolosigranulum pigrum</name>
    <dbReference type="NCBI Taxonomy" id="29394"/>
    <lineage>
        <taxon>Bacteria</taxon>
        <taxon>Bacillati</taxon>
        <taxon>Bacillota</taxon>
        <taxon>Bacilli</taxon>
        <taxon>Lactobacillales</taxon>
        <taxon>Carnobacteriaceae</taxon>
        <taxon>Dolosigranulum</taxon>
    </lineage>
</organism>
<dbReference type="InterPro" id="IPR036388">
    <property type="entry name" value="WH-like_DNA-bd_sf"/>
</dbReference>
<comment type="caution">
    <text evidence="5">The sequence shown here is derived from an EMBL/GenBank/DDBJ whole genome shotgun (WGS) entry which is preliminary data.</text>
</comment>
<dbReference type="InterPro" id="IPR001034">
    <property type="entry name" value="DeoR_HTH"/>
</dbReference>
<dbReference type="GO" id="GO:0003700">
    <property type="term" value="F:DNA-binding transcription factor activity"/>
    <property type="evidence" value="ECO:0007669"/>
    <property type="project" value="InterPro"/>
</dbReference>
<feature type="domain" description="HTH deoR-type" evidence="4">
    <location>
        <begin position="3"/>
        <end position="58"/>
    </location>
</feature>
<evidence type="ECO:0000313" key="5">
    <source>
        <dbReference type="EMBL" id="OOL81261.1"/>
    </source>
</evidence>
<dbReference type="InterPro" id="IPR018356">
    <property type="entry name" value="Tscrpt_reg_HTH_DeoR_CS"/>
</dbReference>
<evidence type="ECO:0000259" key="4">
    <source>
        <dbReference type="PROSITE" id="PS51000"/>
    </source>
</evidence>
<sequence length="250" mass="28080">MLTVERFDYILDRLQHRGVVHTSELMKALDVSESTIRRDLSELEERGKLVRIHGGAKLAREMSSEQSIQEKTHINQEVKEAIAKYAASLVEKEEFIYMDAGSTTFAMLKYLQGKNVTVVTNGIQHAGQLSELGVRVYTLGGRIKNRTQAIIGSLALEQLSGMRFSRVFLGMNSIDIDGGFTTPDPEEAVLKRQAAERGERLYILADSSKFGVVSFARVLPLDGQTVIVEQLSDQMKEKFDEFIHIREVSE</sequence>
<protein>
    <submittedName>
        <fullName evidence="5">DeoR family transcriptional regulator</fullName>
    </submittedName>
</protein>
<dbReference type="GO" id="GO:0003677">
    <property type="term" value="F:DNA binding"/>
    <property type="evidence" value="ECO:0007669"/>
    <property type="project" value="UniProtKB-KW"/>
</dbReference>
<dbReference type="PROSITE" id="PS00894">
    <property type="entry name" value="HTH_DEOR_1"/>
    <property type="match status" value="1"/>
</dbReference>
<dbReference type="PRINTS" id="PR00037">
    <property type="entry name" value="HTHLACR"/>
</dbReference>
<dbReference type="SUPFAM" id="SSF100950">
    <property type="entry name" value="NagB/RpiA/CoA transferase-like"/>
    <property type="match status" value="1"/>
</dbReference>
<dbReference type="Pfam" id="PF00455">
    <property type="entry name" value="DeoRC"/>
    <property type="match status" value="1"/>
</dbReference>
<dbReference type="Gene3D" id="3.40.50.1360">
    <property type="match status" value="1"/>
</dbReference>
<dbReference type="SMART" id="SM01134">
    <property type="entry name" value="DeoRC"/>
    <property type="match status" value="1"/>
</dbReference>
<evidence type="ECO:0000256" key="3">
    <source>
        <dbReference type="ARBA" id="ARBA00023163"/>
    </source>
</evidence>
<name>A0A1S8KNZ9_9LACT</name>
<dbReference type="EMBL" id="MUYF01000003">
    <property type="protein sequence ID" value="OOL81261.1"/>
    <property type="molecule type" value="Genomic_DNA"/>
</dbReference>
<dbReference type="AlphaFoldDB" id="A0A1S8KNZ9"/>
<proteinExistence type="predicted"/>
<evidence type="ECO:0000313" key="6">
    <source>
        <dbReference type="Proteomes" id="UP000190409"/>
    </source>
</evidence>
<dbReference type="InterPro" id="IPR050313">
    <property type="entry name" value="Carb_Metab_HTH_regulators"/>
</dbReference>
<evidence type="ECO:0000256" key="1">
    <source>
        <dbReference type="ARBA" id="ARBA00023015"/>
    </source>
</evidence>
<keyword evidence="3" id="KW-0804">Transcription</keyword>
<accession>A0A1S8KNZ9</accession>
<dbReference type="SMART" id="SM00420">
    <property type="entry name" value="HTH_DEOR"/>
    <property type="match status" value="1"/>
</dbReference>
<dbReference type="InterPro" id="IPR014036">
    <property type="entry name" value="DeoR-like_C"/>
</dbReference>
<dbReference type="Gene3D" id="1.10.10.10">
    <property type="entry name" value="Winged helix-like DNA-binding domain superfamily/Winged helix DNA-binding domain"/>
    <property type="match status" value="1"/>
</dbReference>
<dbReference type="Pfam" id="PF08220">
    <property type="entry name" value="HTH_DeoR"/>
    <property type="match status" value="1"/>
</dbReference>
<dbReference type="PANTHER" id="PTHR30363">
    <property type="entry name" value="HTH-TYPE TRANSCRIPTIONAL REGULATOR SRLR-RELATED"/>
    <property type="match status" value="1"/>
</dbReference>
<gene>
    <name evidence="5" type="ORF">BWX42_05550</name>
</gene>
<keyword evidence="1" id="KW-0805">Transcription regulation</keyword>
<dbReference type="InterPro" id="IPR036390">
    <property type="entry name" value="WH_DNA-bd_sf"/>
</dbReference>
<dbReference type="Proteomes" id="UP000190409">
    <property type="component" value="Unassembled WGS sequence"/>
</dbReference>
<keyword evidence="2" id="KW-0238">DNA-binding</keyword>
<dbReference type="PROSITE" id="PS51000">
    <property type="entry name" value="HTH_DEOR_2"/>
    <property type="match status" value="1"/>
</dbReference>
<dbReference type="InterPro" id="IPR037171">
    <property type="entry name" value="NagB/RpiA_transferase-like"/>
</dbReference>
<evidence type="ECO:0000256" key="2">
    <source>
        <dbReference type="ARBA" id="ARBA00023125"/>
    </source>
</evidence>
<dbReference type="SUPFAM" id="SSF46785">
    <property type="entry name" value="Winged helix' DNA-binding domain"/>
    <property type="match status" value="1"/>
</dbReference>
<reference evidence="5 6" key="1">
    <citation type="submission" date="2017-01" db="EMBL/GenBank/DDBJ databases">
        <title>Complete Genome Sequence of Dolosigranulum pigrum isolated from a Patient with interstitial lung disease.</title>
        <authorList>
            <person name="Mukhopadhyay R."/>
            <person name="Joaquin J."/>
            <person name="Hogue R."/>
            <person name="Fitzgerald S."/>
            <person name="Jospin G."/>
            <person name="Eisen J.A."/>
            <person name="Chaturvedi V."/>
        </authorList>
    </citation>
    <scope>NUCLEOTIDE SEQUENCE [LARGE SCALE GENOMIC DNA]</scope>
    <source>
        <strain evidence="5 6">15S00348</strain>
    </source>
</reference>
<dbReference type="PANTHER" id="PTHR30363:SF56">
    <property type="entry name" value="TRANSCRIPTIONAL REGULATOR, DEOR FAMILY"/>
    <property type="match status" value="1"/>
</dbReference>